<dbReference type="OrthoDB" id="1303352at2759"/>
<organism evidence="1 2">
    <name type="scientific">Solanum commersonii</name>
    <name type="common">Commerson's wild potato</name>
    <name type="synonym">Commerson's nightshade</name>
    <dbReference type="NCBI Taxonomy" id="4109"/>
    <lineage>
        <taxon>Eukaryota</taxon>
        <taxon>Viridiplantae</taxon>
        <taxon>Streptophyta</taxon>
        <taxon>Embryophyta</taxon>
        <taxon>Tracheophyta</taxon>
        <taxon>Spermatophyta</taxon>
        <taxon>Magnoliopsida</taxon>
        <taxon>eudicotyledons</taxon>
        <taxon>Gunneridae</taxon>
        <taxon>Pentapetalae</taxon>
        <taxon>asterids</taxon>
        <taxon>lamiids</taxon>
        <taxon>Solanales</taxon>
        <taxon>Solanaceae</taxon>
        <taxon>Solanoideae</taxon>
        <taxon>Solaneae</taxon>
        <taxon>Solanum</taxon>
    </lineage>
</organism>
<dbReference type="AlphaFoldDB" id="A0A9J5XFT3"/>
<sequence>MHLETCNQAAIEKHLWNLCNKKNRLWIQWVSTSTTSKEEIHGILTQDKHHGREHYSIKHMYHKLRGDFPKVEWWKLTCNNDGGPKWLFILQLAMLGKLYTKDQLAT</sequence>
<dbReference type="EMBL" id="JACXVP010000009">
    <property type="protein sequence ID" value="KAG5586506.1"/>
    <property type="molecule type" value="Genomic_DNA"/>
</dbReference>
<gene>
    <name evidence="1" type="ORF">H5410_046940</name>
</gene>
<accession>A0A9J5XFT3</accession>
<reference evidence="1 2" key="1">
    <citation type="submission" date="2020-09" db="EMBL/GenBank/DDBJ databases">
        <title>De no assembly of potato wild relative species, Solanum commersonii.</title>
        <authorList>
            <person name="Cho K."/>
        </authorList>
    </citation>
    <scope>NUCLEOTIDE SEQUENCE [LARGE SCALE GENOMIC DNA]</scope>
    <source>
        <strain evidence="1">LZ3.2</strain>
        <tissue evidence="1">Leaf</tissue>
    </source>
</reference>
<name>A0A9J5XFT3_SOLCO</name>
<evidence type="ECO:0000313" key="2">
    <source>
        <dbReference type="Proteomes" id="UP000824120"/>
    </source>
</evidence>
<evidence type="ECO:0000313" key="1">
    <source>
        <dbReference type="EMBL" id="KAG5586506.1"/>
    </source>
</evidence>
<protein>
    <submittedName>
        <fullName evidence="1">Uncharacterized protein</fullName>
    </submittedName>
</protein>
<proteinExistence type="predicted"/>
<comment type="caution">
    <text evidence="1">The sequence shown here is derived from an EMBL/GenBank/DDBJ whole genome shotgun (WGS) entry which is preliminary data.</text>
</comment>
<dbReference type="Proteomes" id="UP000824120">
    <property type="component" value="Chromosome 9"/>
</dbReference>
<keyword evidence="2" id="KW-1185">Reference proteome</keyword>